<comment type="subcellular location">
    <subcellularLocation>
        <location evidence="1">Membrane</location>
    </subcellularLocation>
</comment>
<evidence type="ECO:0000256" key="2">
    <source>
        <dbReference type="ARBA" id="ARBA00023136"/>
    </source>
</evidence>
<sequence length="346" mass="38031">MSDYLRENRYGFLPVPVVITEPAVGYGGGLFGLFLHDTGEDKNADPLKPHVPAAMSALGGGGTQNGTWFAGGGHRHTWNDDSIRYLGAVGYADINLDIYSGNIAGFGNGKGINTTTRGYGGMQKLQFRVADTPVFVGVSQFYAHMKVSADDNPLVNRVFQQVLGESSTTSGVGLVAEYDSTDNFFYPRKGLSLTGEYQFYTHFLGGDYRYDLLNIDGRYFYPLGTDFTLVVAGNYQSLSRHDKHLPPMARPYINLRGISRYRYQGDYVSTVQTQLEWQVTPRWIVQAFTGAGSAGKTAGSLYEQTEVAWGGGFRYLIARQFGLYTGIDVAFSDNEQALYFNLGAGL</sequence>
<dbReference type="GO" id="GO:0019867">
    <property type="term" value="C:outer membrane"/>
    <property type="evidence" value="ECO:0007669"/>
    <property type="project" value="InterPro"/>
</dbReference>
<evidence type="ECO:0000256" key="1">
    <source>
        <dbReference type="ARBA" id="ARBA00004370"/>
    </source>
</evidence>
<reference evidence="4 5" key="1">
    <citation type="submission" date="2018-09" db="EMBL/GenBank/DDBJ databases">
        <authorList>
            <person name="Le Fleche-Mateos A."/>
        </authorList>
    </citation>
    <scope>NUCLEOTIDE SEQUENCE [LARGE SCALE GENOMIC DNA]</scope>
    <source>
        <strain evidence="4 5">DSM 27399</strain>
    </source>
</reference>
<name>A0A419N7W3_9GAMM</name>
<dbReference type="AlphaFoldDB" id="A0A419N7W3"/>
<keyword evidence="5" id="KW-1185">Reference proteome</keyword>
<dbReference type="OrthoDB" id="9771071at2"/>
<protein>
    <submittedName>
        <fullName evidence="4">Glyceraldehyde-3-phosphate dehydrogenase</fullName>
    </submittedName>
</protein>
<dbReference type="EMBL" id="RAHH01000015">
    <property type="protein sequence ID" value="RJT43466.1"/>
    <property type="molecule type" value="Genomic_DNA"/>
</dbReference>
<keyword evidence="2" id="KW-0472">Membrane</keyword>
<accession>A0A419N7W3</accession>
<dbReference type="Gene3D" id="2.40.160.50">
    <property type="entry name" value="membrane protein fhac: a member of the omp85/tpsb transporter family"/>
    <property type="match status" value="1"/>
</dbReference>
<proteinExistence type="predicted"/>
<dbReference type="Proteomes" id="UP000284908">
    <property type="component" value="Unassembled WGS sequence"/>
</dbReference>
<gene>
    <name evidence="4" type="ORF">D6C13_14045</name>
</gene>
<evidence type="ECO:0000259" key="3">
    <source>
        <dbReference type="Pfam" id="PF01103"/>
    </source>
</evidence>
<feature type="domain" description="Bacterial surface antigen (D15)" evidence="3">
    <location>
        <begin position="142"/>
        <end position="248"/>
    </location>
</feature>
<evidence type="ECO:0000313" key="5">
    <source>
        <dbReference type="Proteomes" id="UP000284908"/>
    </source>
</evidence>
<dbReference type="Pfam" id="PF01103">
    <property type="entry name" value="Omp85"/>
    <property type="match status" value="1"/>
</dbReference>
<dbReference type="InterPro" id="IPR000184">
    <property type="entry name" value="Bac_surfAg_D15"/>
</dbReference>
<organism evidence="4 5">
    <name type="scientific">Rahnella woolbedingensis</name>
    <dbReference type="NCBI Taxonomy" id="1510574"/>
    <lineage>
        <taxon>Bacteria</taxon>
        <taxon>Pseudomonadati</taxon>
        <taxon>Pseudomonadota</taxon>
        <taxon>Gammaproteobacteria</taxon>
        <taxon>Enterobacterales</taxon>
        <taxon>Yersiniaceae</taxon>
        <taxon>Rahnella</taxon>
    </lineage>
</organism>
<evidence type="ECO:0000313" key="4">
    <source>
        <dbReference type="EMBL" id="RJT43466.1"/>
    </source>
</evidence>
<comment type="caution">
    <text evidence="4">The sequence shown here is derived from an EMBL/GenBank/DDBJ whole genome shotgun (WGS) entry which is preliminary data.</text>
</comment>